<accession>A0A8R7V891</accession>
<dbReference type="Proteomes" id="UP000015106">
    <property type="component" value="Chromosome 7"/>
</dbReference>
<protein>
    <submittedName>
        <fullName evidence="2">Uncharacterized protein</fullName>
    </submittedName>
</protein>
<dbReference type="AlphaFoldDB" id="A0A8R7V891"/>
<evidence type="ECO:0000313" key="2">
    <source>
        <dbReference type="EnsemblPlants" id="TuG1812G0700003393.01.T01"/>
    </source>
</evidence>
<organism evidence="2 3">
    <name type="scientific">Triticum urartu</name>
    <name type="common">Red wild einkorn</name>
    <name type="synonym">Crithodium urartu</name>
    <dbReference type="NCBI Taxonomy" id="4572"/>
    <lineage>
        <taxon>Eukaryota</taxon>
        <taxon>Viridiplantae</taxon>
        <taxon>Streptophyta</taxon>
        <taxon>Embryophyta</taxon>
        <taxon>Tracheophyta</taxon>
        <taxon>Spermatophyta</taxon>
        <taxon>Magnoliopsida</taxon>
        <taxon>Liliopsida</taxon>
        <taxon>Poales</taxon>
        <taxon>Poaceae</taxon>
        <taxon>BOP clade</taxon>
        <taxon>Pooideae</taxon>
        <taxon>Triticodae</taxon>
        <taxon>Triticeae</taxon>
        <taxon>Triticinae</taxon>
        <taxon>Triticum</taxon>
    </lineage>
</organism>
<feature type="region of interest" description="Disordered" evidence="1">
    <location>
        <begin position="1"/>
        <end position="35"/>
    </location>
</feature>
<reference evidence="2" key="2">
    <citation type="submission" date="2018-03" db="EMBL/GenBank/DDBJ databases">
        <title>The Triticum urartu genome reveals the dynamic nature of wheat genome evolution.</title>
        <authorList>
            <person name="Ling H."/>
            <person name="Ma B."/>
            <person name="Shi X."/>
            <person name="Liu H."/>
            <person name="Dong L."/>
            <person name="Sun H."/>
            <person name="Cao Y."/>
            <person name="Gao Q."/>
            <person name="Zheng S."/>
            <person name="Li Y."/>
            <person name="Yu Y."/>
            <person name="Du H."/>
            <person name="Qi M."/>
            <person name="Li Y."/>
            <person name="Yu H."/>
            <person name="Cui Y."/>
            <person name="Wang N."/>
            <person name="Chen C."/>
            <person name="Wu H."/>
            <person name="Zhao Y."/>
            <person name="Zhang J."/>
            <person name="Li Y."/>
            <person name="Zhou W."/>
            <person name="Zhang B."/>
            <person name="Hu W."/>
            <person name="Eijk M."/>
            <person name="Tang J."/>
            <person name="Witsenboer H."/>
            <person name="Zhao S."/>
            <person name="Li Z."/>
            <person name="Zhang A."/>
            <person name="Wang D."/>
            <person name="Liang C."/>
        </authorList>
    </citation>
    <scope>NUCLEOTIDE SEQUENCE [LARGE SCALE GENOMIC DNA]</scope>
    <source>
        <strain evidence="2">cv. G1812</strain>
    </source>
</reference>
<dbReference type="EnsemblPlants" id="TuG1812G0700003393.01.T01">
    <property type="protein sequence ID" value="TuG1812G0700003393.01.T01"/>
    <property type="gene ID" value="TuG1812G0700003393.01"/>
</dbReference>
<evidence type="ECO:0000256" key="1">
    <source>
        <dbReference type="SAM" id="MobiDB-lite"/>
    </source>
</evidence>
<evidence type="ECO:0000313" key="3">
    <source>
        <dbReference type="Proteomes" id="UP000015106"/>
    </source>
</evidence>
<dbReference type="Gramene" id="TuG1812G0700003393.01.T01">
    <property type="protein sequence ID" value="TuG1812G0700003393.01.T01"/>
    <property type="gene ID" value="TuG1812G0700003393.01"/>
</dbReference>
<keyword evidence="3" id="KW-1185">Reference proteome</keyword>
<proteinExistence type="predicted"/>
<reference evidence="3" key="1">
    <citation type="journal article" date="2013" name="Nature">
        <title>Draft genome of the wheat A-genome progenitor Triticum urartu.</title>
        <authorList>
            <person name="Ling H.Q."/>
            <person name="Zhao S."/>
            <person name="Liu D."/>
            <person name="Wang J."/>
            <person name="Sun H."/>
            <person name="Zhang C."/>
            <person name="Fan H."/>
            <person name="Li D."/>
            <person name="Dong L."/>
            <person name="Tao Y."/>
            <person name="Gao C."/>
            <person name="Wu H."/>
            <person name="Li Y."/>
            <person name="Cui Y."/>
            <person name="Guo X."/>
            <person name="Zheng S."/>
            <person name="Wang B."/>
            <person name="Yu K."/>
            <person name="Liang Q."/>
            <person name="Yang W."/>
            <person name="Lou X."/>
            <person name="Chen J."/>
            <person name="Feng M."/>
            <person name="Jian J."/>
            <person name="Zhang X."/>
            <person name="Luo G."/>
            <person name="Jiang Y."/>
            <person name="Liu J."/>
            <person name="Wang Z."/>
            <person name="Sha Y."/>
            <person name="Zhang B."/>
            <person name="Wu H."/>
            <person name="Tang D."/>
            <person name="Shen Q."/>
            <person name="Xue P."/>
            <person name="Zou S."/>
            <person name="Wang X."/>
            <person name="Liu X."/>
            <person name="Wang F."/>
            <person name="Yang Y."/>
            <person name="An X."/>
            <person name="Dong Z."/>
            <person name="Zhang K."/>
            <person name="Zhang X."/>
            <person name="Luo M.C."/>
            <person name="Dvorak J."/>
            <person name="Tong Y."/>
            <person name="Wang J."/>
            <person name="Yang H."/>
            <person name="Li Z."/>
            <person name="Wang D."/>
            <person name="Zhang A."/>
            <person name="Wang J."/>
        </authorList>
    </citation>
    <scope>NUCLEOTIDE SEQUENCE</scope>
    <source>
        <strain evidence="3">cv. G1812</strain>
    </source>
</reference>
<sequence>ACAGFGHHCSIAKSGRHGRRHAGPPPPTRCRSAAGDIEGAPQYTKLRAMASTTISSCAYQAVQGAHRLKICQFSHGIVGMDVNADGFIRSSTFRVGGFD</sequence>
<name>A0A8R7V891_TRIUA</name>
<reference evidence="2" key="3">
    <citation type="submission" date="2022-06" db="UniProtKB">
        <authorList>
            <consortium name="EnsemblPlants"/>
        </authorList>
    </citation>
    <scope>IDENTIFICATION</scope>
</reference>